<keyword evidence="2" id="KW-0479">Metal-binding</keyword>
<feature type="region of interest" description="Disordered" evidence="3">
    <location>
        <begin position="348"/>
        <end position="377"/>
    </location>
</feature>
<proteinExistence type="inferred from homology"/>
<dbReference type="Pfam" id="PF03747">
    <property type="entry name" value="ADP_ribosyl_GH"/>
    <property type="match status" value="1"/>
</dbReference>
<keyword evidence="2" id="KW-0460">Magnesium</keyword>
<comment type="caution">
    <text evidence="4">The sequence shown here is derived from an EMBL/GenBank/DDBJ whole genome shotgun (WGS) entry which is preliminary data.</text>
</comment>
<feature type="compositionally biased region" description="Basic and acidic residues" evidence="3">
    <location>
        <begin position="357"/>
        <end position="366"/>
    </location>
</feature>
<keyword evidence="5" id="KW-1185">Reference proteome</keyword>
<evidence type="ECO:0000313" key="5">
    <source>
        <dbReference type="Proteomes" id="UP000335636"/>
    </source>
</evidence>
<evidence type="ECO:0000256" key="1">
    <source>
        <dbReference type="ARBA" id="ARBA00010702"/>
    </source>
</evidence>
<dbReference type="InterPro" id="IPR005502">
    <property type="entry name" value="Ribosyl_crysJ1"/>
</dbReference>
<dbReference type="PANTHER" id="PTHR16222">
    <property type="entry name" value="ADP-RIBOSYLGLYCOHYDROLASE"/>
    <property type="match status" value="1"/>
</dbReference>
<evidence type="ECO:0000256" key="3">
    <source>
        <dbReference type="SAM" id="MobiDB-lite"/>
    </source>
</evidence>
<dbReference type="EMBL" id="CABDUW010001751">
    <property type="protein sequence ID" value="VTJ83717.1"/>
    <property type="molecule type" value="Genomic_DNA"/>
</dbReference>
<sequence>MEKFTAAMLLGSVGDALGYANVCRENSALGSVQEELQKIGGLDHLVLSPGKWPVSDNTIMHLATAEALATDFWCLDDLYREMVRCYVEAIEKLPERRQDPATVEGCSLLKPDNYLLAWHTPFSEKGQGVCPIPQSSLQAHRHGLCPHHGHWGWPLILCGPHGHLHIGMAPQRVLPQFRGAGGPQGCAVGSPASAPALSRPVVVTGVLHTWTRSSGALPDIKVLPEKAQNPGGPGKLLRQPRVAKERPGALEGAAGAGADWPQPGKPAPVWCERAHRASCCRCKGPIVTVQESKGAGCPPQPLWEQKPGKAAGVGACGRRPRLPAVLCRCPAAPLPCAVFMGRTGQGEVTGASAQETSLREKKHLSMETEQGQGGSGL</sequence>
<dbReference type="GO" id="GO:0046872">
    <property type="term" value="F:metal ion binding"/>
    <property type="evidence" value="ECO:0007669"/>
    <property type="project" value="UniProtKB-KW"/>
</dbReference>
<protein>
    <submittedName>
        <fullName evidence="4">Uncharacterized protein</fullName>
    </submittedName>
</protein>
<evidence type="ECO:0000313" key="4">
    <source>
        <dbReference type="EMBL" id="VTJ83717.1"/>
    </source>
</evidence>
<organism evidence="4 5">
    <name type="scientific">Marmota monax</name>
    <name type="common">Woodchuck</name>
    <dbReference type="NCBI Taxonomy" id="9995"/>
    <lineage>
        <taxon>Eukaryota</taxon>
        <taxon>Metazoa</taxon>
        <taxon>Chordata</taxon>
        <taxon>Craniata</taxon>
        <taxon>Vertebrata</taxon>
        <taxon>Euteleostomi</taxon>
        <taxon>Mammalia</taxon>
        <taxon>Eutheria</taxon>
        <taxon>Euarchontoglires</taxon>
        <taxon>Glires</taxon>
        <taxon>Rodentia</taxon>
        <taxon>Sciuromorpha</taxon>
        <taxon>Sciuridae</taxon>
        <taxon>Xerinae</taxon>
        <taxon>Marmotini</taxon>
        <taxon>Marmota</taxon>
    </lineage>
</organism>
<gene>
    <name evidence="4" type="ORF">MONAX_5E045752</name>
</gene>
<comment type="similarity">
    <text evidence="1">Belongs to the ADP-ribosylglycohydrolase family.</text>
</comment>
<dbReference type="Gene3D" id="1.10.4080.10">
    <property type="entry name" value="ADP-ribosylation/Crystallin J1"/>
    <property type="match status" value="1"/>
</dbReference>
<dbReference type="PANTHER" id="PTHR16222:SF23">
    <property type="entry name" value="INACTIVE ADP-RIBOSYLTRANSFERASE ARH2"/>
    <property type="match status" value="1"/>
</dbReference>
<evidence type="ECO:0000256" key="2">
    <source>
        <dbReference type="PIRSR" id="PIRSR605502-1"/>
    </source>
</evidence>
<comment type="cofactor">
    <cofactor evidence="2">
        <name>Mg(2+)</name>
        <dbReference type="ChEBI" id="CHEBI:18420"/>
    </cofactor>
    <text evidence="2">Binds 2 magnesium ions per subunit.</text>
</comment>
<name>A0A5E4CPL5_MARMO</name>
<dbReference type="InterPro" id="IPR036705">
    <property type="entry name" value="Ribosyl_crysJ1_sf"/>
</dbReference>
<dbReference type="GO" id="GO:0016799">
    <property type="term" value="F:hydrolase activity, hydrolyzing N-glycosyl compounds"/>
    <property type="evidence" value="ECO:0007669"/>
    <property type="project" value="UniProtKB-ARBA"/>
</dbReference>
<accession>A0A5E4CPL5</accession>
<dbReference type="AlphaFoldDB" id="A0A5E4CPL5"/>
<reference evidence="4" key="1">
    <citation type="submission" date="2019-04" db="EMBL/GenBank/DDBJ databases">
        <authorList>
            <person name="Alioto T."/>
            <person name="Alioto T."/>
        </authorList>
    </citation>
    <scope>NUCLEOTIDE SEQUENCE [LARGE SCALE GENOMIC DNA]</scope>
</reference>
<feature type="binding site" evidence="2">
    <location>
        <position position="56"/>
    </location>
    <ligand>
        <name>Mg(2+)</name>
        <dbReference type="ChEBI" id="CHEBI:18420"/>
        <label>1</label>
    </ligand>
</feature>
<feature type="binding site" evidence="2">
    <location>
        <position position="55"/>
    </location>
    <ligand>
        <name>Mg(2+)</name>
        <dbReference type="ChEBI" id="CHEBI:18420"/>
        <label>1</label>
    </ligand>
</feature>
<dbReference type="SUPFAM" id="SSF101478">
    <property type="entry name" value="ADP-ribosylglycohydrolase"/>
    <property type="match status" value="1"/>
</dbReference>
<dbReference type="InterPro" id="IPR050792">
    <property type="entry name" value="ADP-ribosylglycohydrolase"/>
</dbReference>
<dbReference type="Proteomes" id="UP000335636">
    <property type="component" value="Unassembled WGS sequence"/>
</dbReference>